<dbReference type="PANTHER" id="PTHR47506">
    <property type="entry name" value="TRANSCRIPTIONAL REGULATORY PROTEIN"/>
    <property type="match status" value="1"/>
</dbReference>
<dbReference type="KEGG" id="pib:BBD41_00795"/>
<dbReference type="Pfam" id="PF00440">
    <property type="entry name" value="TetR_N"/>
    <property type="match status" value="1"/>
</dbReference>
<dbReference type="InterPro" id="IPR009057">
    <property type="entry name" value="Homeodomain-like_sf"/>
</dbReference>
<feature type="DNA-binding region" description="H-T-H motif" evidence="4">
    <location>
        <begin position="29"/>
        <end position="48"/>
    </location>
</feature>
<sequence length="195" mass="22093">MARNKEFDTTLVLHKAMEVFGHYGYEGTSLQLLLEGLGIARQSLYDTYGTKRDLFIKAVKYYLDEKSSAVITHLAHPGPIKDTIAEIFAIIVDTLKDEQRRKECLILHSAIDQVPHDPEIAQIFEQDKIRLEQALYEALARAEQAGELGLNQDLRSLARYLYHSRYALTQVAKLTDDPLVIEQVAAVTLSVLDHK</sequence>
<dbReference type="SUPFAM" id="SSF46689">
    <property type="entry name" value="Homeodomain-like"/>
    <property type="match status" value="1"/>
</dbReference>
<accession>A0A1B2DU55</accession>
<evidence type="ECO:0000256" key="3">
    <source>
        <dbReference type="ARBA" id="ARBA00023163"/>
    </source>
</evidence>
<keyword evidence="2 4" id="KW-0238">DNA-binding</keyword>
<dbReference type="PROSITE" id="PS50977">
    <property type="entry name" value="HTH_TETR_2"/>
    <property type="match status" value="1"/>
</dbReference>
<proteinExistence type="predicted"/>
<dbReference type="AlphaFoldDB" id="A0A1B2DU55"/>
<reference evidence="6" key="1">
    <citation type="submission" date="2016-08" db="EMBL/GenBank/DDBJ databases">
        <title>Complete Genome Seqeunce of Paenibacillus sp. nov. IHBB 9852 from high altitute lake of Indian trans-Himalayas.</title>
        <authorList>
            <person name="Kiran S."/>
            <person name="Swarnkar M.K."/>
            <person name="Rana A."/>
            <person name="Tewari R."/>
            <person name="Gulati A."/>
        </authorList>
    </citation>
    <scope>NUCLEOTIDE SEQUENCE [LARGE SCALE GENOMIC DNA]</scope>
    <source>
        <strain evidence="6">IHBB 9852</strain>
    </source>
</reference>
<evidence type="ECO:0000256" key="4">
    <source>
        <dbReference type="PROSITE-ProRule" id="PRU00335"/>
    </source>
</evidence>
<evidence type="ECO:0000313" key="6">
    <source>
        <dbReference type="EMBL" id="ANY71240.1"/>
    </source>
</evidence>
<dbReference type="Gene3D" id="1.10.357.10">
    <property type="entry name" value="Tetracycline Repressor, domain 2"/>
    <property type="match status" value="1"/>
</dbReference>
<dbReference type="EMBL" id="CP016809">
    <property type="protein sequence ID" value="ANY71240.1"/>
    <property type="molecule type" value="Genomic_DNA"/>
</dbReference>
<keyword evidence="3" id="KW-0804">Transcription</keyword>
<organism evidence="6">
    <name type="scientific">Paenibacillus ihbetae</name>
    <dbReference type="NCBI Taxonomy" id="1870820"/>
    <lineage>
        <taxon>Bacteria</taxon>
        <taxon>Bacillati</taxon>
        <taxon>Bacillota</taxon>
        <taxon>Bacilli</taxon>
        <taxon>Bacillales</taxon>
        <taxon>Paenibacillaceae</taxon>
        <taxon>Paenibacillus</taxon>
    </lineage>
</organism>
<keyword evidence="1" id="KW-0805">Transcription regulation</keyword>
<dbReference type="PANTHER" id="PTHR47506:SF1">
    <property type="entry name" value="HTH-TYPE TRANSCRIPTIONAL REGULATOR YJDC"/>
    <property type="match status" value="1"/>
</dbReference>
<dbReference type="InterPro" id="IPR036271">
    <property type="entry name" value="Tet_transcr_reg_TetR-rel_C_sf"/>
</dbReference>
<feature type="domain" description="HTH tetR-type" evidence="5">
    <location>
        <begin position="6"/>
        <end position="66"/>
    </location>
</feature>
<evidence type="ECO:0000259" key="5">
    <source>
        <dbReference type="PROSITE" id="PS50977"/>
    </source>
</evidence>
<evidence type="ECO:0000256" key="2">
    <source>
        <dbReference type="ARBA" id="ARBA00023125"/>
    </source>
</evidence>
<protein>
    <submittedName>
        <fullName evidence="6">TetR family transcriptional regulator</fullName>
    </submittedName>
</protein>
<dbReference type="SUPFAM" id="SSF48498">
    <property type="entry name" value="Tetracyclin repressor-like, C-terminal domain"/>
    <property type="match status" value="1"/>
</dbReference>
<dbReference type="GO" id="GO:0003677">
    <property type="term" value="F:DNA binding"/>
    <property type="evidence" value="ECO:0007669"/>
    <property type="project" value="UniProtKB-UniRule"/>
</dbReference>
<evidence type="ECO:0000256" key="1">
    <source>
        <dbReference type="ARBA" id="ARBA00023015"/>
    </source>
</evidence>
<dbReference type="InterPro" id="IPR001647">
    <property type="entry name" value="HTH_TetR"/>
</dbReference>
<gene>
    <name evidence="6" type="ORF">BBD41_00795</name>
</gene>
<dbReference type="RefSeq" id="WP_099476397.1">
    <property type="nucleotide sequence ID" value="NZ_CP016809.1"/>
</dbReference>
<dbReference type="Gene3D" id="1.10.10.60">
    <property type="entry name" value="Homeodomain-like"/>
    <property type="match status" value="1"/>
</dbReference>
<name>A0A1B2DU55_9BACL</name>